<name>A0ACC3LGI7_EUCGR</name>
<accession>A0ACC3LGI7</accession>
<protein>
    <submittedName>
        <fullName evidence="1">Uncharacterized protein</fullName>
    </submittedName>
</protein>
<dbReference type="Proteomes" id="UP000030711">
    <property type="component" value="Chromosome 3"/>
</dbReference>
<comment type="caution">
    <text evidence="1">The sequence shown here is derived from an EMBL/GenBank/DDBJ whole genome shotgun (WGS) entry which is preliminary data.</text>
</comment>
<keyword evidence="2" id="KW-1185">Reference proteome</keyword>
<evidence type="ECO:0000313" key="1">
    <source>
        <dbReference type="EMBL" id="KAK3437999.1"/>
    </source>
</evidence>
<dbReference type="EMBL" id="CM064437">
    <property type="protein sequence ID" value="KAK3437999.1"/>
    <property type="molecule type" value="Genomic_DNA"/>
</dbReference>
<gene>
    <name evidence="1" type="ORF">EUGRSUZ_C02640</name>
</gene>
<organism evidence="1 2">
    <name type="scientific">Eucalyptus grandis</name>
    <name type="common">Flooded gum</name>
    <dbReference type="NCBI Taxonomy" id="71139"/>
    <lineage>
        <taxon>Eukaryota</taxon>
        <taxon>Viridiplantae</taxon>
        <taxon>Streptophyta</taxon>
        <taxon>Embryophyta</taxon>
        <taxon>Tracheophyta</taxon>
        <taxon>Spermatophyta</taxon>
        <taxon>Magnoliopsida</taxon>
        <taxon>eudicotyledons</taxon>
        <taxon>Gunneridae</taxon>
        <taxon>Pentapetalae</taxon>
        <taxon>rosids</taxon>
        <taxon>malvids</taxon>
        <taxon>Myrtales</taxon>
        <taxon>Myrtaceae</taxon>
        <taxon>Myrtoideae</taxon>
        <taxon>Eucalypteae</taxon>
        <taxon>Eucalyptus</taxon>
    </lineage>
</organism>
<proteinExistence type="predicted"/>
<evidence type="ECO:0000313" key="2">
    <source>
        <dbReference type="Proteomes" id="UP000030711"/>
    </source>
</evidence>
<sequence length="1033" mass="116979">MELEQMWECRKSKKHTIVPIFYDVSPSDVKDQAGDFKTSFDQHAKDGVDGDTIKKWKEVLGEVGKLAGHERANINGGYESKLLKVVLKCVMEVLKKDDQRVTDKLVGIDHHVRKMMTKLGVVCSHGQATKVCGEDVRVVGIWGLPGVGKTTLAKVVYNKIHNLFDGCSFVEVKNLRGVSNQDIIIKEEVKLSQELLIADLQKEKLEQLRSYDKGIEIIGSAFTKVNVLIVLDDVHKDEQIEGLVGELTWFGPGSRIIVTSDKKDVLHRFADEAVKEHWVEPMIFPDAFQLLCKHALQGSGIAPQDVYEYEFLSMAIVEATGGLPLAIKVAGSYLYKNSKDIQIWRSYLERLTNHQDNTVKATFKVSYEFLDDATKEIFLDIACFFNGKDERIPSYMWKSCNFFPPMGIKLLRDMCLLEIGENNELKMHALLRNFGRKHVEGKDLHKRCRFWNPRDARFIPEDGEGTGSVECIGLTVREGRTVPFTCENFCKMLNLRYLGLDRANIRGNTENLPPDLKWLDWRGCHFIPDLRNMHLKKLVILDLSRSPVTKDSNVWSQIIEKVKELKVLNLQGCDLLGTSLKFSVKIDLEILILEDCVQLYDIGTFISGLGRLKSLNLRNCERVWQLPQELHCMNFLTELLIDGTGVKKIYIPNDSLTTLEKLSACRCENLEDISPIGHLRELKSLALDGAIKWCPKAFEFPPNLQRLSLRNCGMFQELPPSIGKLKELVVVDLSDTMITELPESVKDLRNLKTLKMERTHLKKFPEDIVKLAKLEEIDFSRCKSLEGQVRCDISGLSSLRIFRLSSSNVAGLPQSICHLSCLQTLDVGKCRQLRALPELPSSLVTLCWGSEIMGVPELTNLTNLKELCLNHDEQPEAGSLNQTPNIEWVMGLTSLETLELSLPNVTNLPSDFSALTQLRELTLSYMKELDLTQLPSSSSLWTLRLKHCKIQEPKFSSLKHISELELEDCDLAEIDGLEDLKCLQVLKISRCKGITNLNGLEKIGRLRMVRVLASPQVVLPKLLKCVVVDRCDR</sequence>
<reference evidence="1 2" key="1">
    <citation type="journal article" date="2014" name="Nature">
        <title>The genome of Eucalyptus grandis.</title>
        <authorList>
            <person name="Myburg A.A."/>
            <person name="Grattapaglia D."/>
            <person name="Tuskan G.A."/>
            <person name="Hellsten U."/>
            <person name="Hayes R.D."/>
            <person name="Grimwood J."/>
            <person name="Jenkins J."/>
            <person name="Lindquist E."/>
            <person name="Tice H."/>
            <person name="Bauer D."/>
            <person name="Goodstein D.M."/>
            <person name="Dubchak I."/>
            <person name="Poliakov A."/>
            <person name="Mizrachi E."/>
            <person name="Kullan A.R."/>
            <person name="Hussey S.G."/>
            <person name="Pinard D."/>
            <person name="van der Merwe K."/>
            <person name="Singh P."/>
            <person name="van Jaarsveld I."/>
            <person name="Silva-Junior O.B."/>
            <person name="Togawa R.C."/>
            <person name="Pappas M.R."/>
            <person name="Faria D.A."/>
            <person name="Sansaloni C.P."/>
            <person name="Petroli C.D."/>
            <person name="Yang X."/>
            <person name="Ranjan P."/>
            <person name="Tschaplinski T.J."/>
            <person name="Ye C.Y."/>
            <person name="Li T."/>
            <person name="Sterck L."/>
            <person name="Vanneste K."/>
            <person name="Murat F."/>
            <person name="Soler M."/>
            <person name="Clemente H.S."/>
            <person name="Saidi N."/>
            <person name="Cassan-Wang H."/>
            <person name="Dunand C."/>
            <person name="Hefer C.A."/>
            <person name="Bornberg-Bauer E."/>
            <person name="Kersting A.R."/>
            <person name="Vining K."/>
            <person name="Amarasinghe V."/>
            <person name="Ranik M."/>
            <person name="Naithani S."/>
            <person name="Elser J."/>
            <person name="Boyd A.E."/>
            <person name="Liston A."/>
            <person name="Spatafora J.W."/>
            <person name="Dharmwardhana P."/>
            <person name="Raja R."/>
            <person name="Sullivan C."/>
            <person name="Romanel E."/>
            <person name="Alves-Ferreira M."/>
            <person name="Kulheim C."/>
            <person name="Foley W."/>
            <person name="Carocha V."/>
            <person name="Paiva J."/>
            <person name="Kudrna D."/>
            <person name="Brommonschenkel S.H."/>
            <person name="Pasquali G."/>
            <person name="Byrne M."/>
            <person name="Rigault P."/>
            <person name="Tibbits J."/>
            <person name="Spokevicius A."/>
            <person name="Jones R.C."/>
            <person name="Steane D.A."/>
            <person name="Vaillancourt R.E."/>
            <person name="Potts B.M."/>
            <person name="Joubert F."/>
            <person name="Barry K."/>
            <person name="Pappas G.J."/>
            <person name="Strauss S.H."/>
            <person name="Jaiswal P."/>
            <person name="Grima-Pettenati J."/>
            <person name="Salse J."/>
            <person name="Van de Peer Y."/>
            <person name="Rokhsar D.S."/>
            <person name="Schmutz J."/>
        </authorList>
    </citation>
    <scope>NUCLEOTIDE SEQUENCE [LARGE SCALE GENOMIC DNA]</scope>
    <source>
        <strain evidence="2">cv. BRASUZ1</strain>
        <tissue evidence="1">Leaf extractions</tissue>
    </source>
</reference>